<proteinExistence type="predicted"/>
<gene>
    <name evidence="2" type="ORF">GOODEAATRI_032699</name>
</gene>
<reference evidence="2 3" key="1">
    <citation type="submission" date="2021-06" db="EMBL/GenBank/DDBJ databases">
        <authorList>
            <person name="Palmer J.M."/>
        </authorList>
    </citation>
    <scope>NUCLEOTIDE SEQUENCE [LARGE SCALE GENOMIC DNA]</scope>
    <source>
        <strain evidence="2 3">GA_2019</strain>
        <tissue evidence="2">Muscle</tissue>
    </source>
</reference>
<feature type="compositionally biased region" description="Low complexity" evidence="1">
    <location>
        <begin position="28"/>
        <end position="39"/>
    </location>
</feature>
<evidence type="ECO:0000313" key="3">
    <source>
        <dbReference type="Proteomes" id="UP001476798"/>
    </source>
</evidence>
<comment type="caution">
    <text evidence="2">The sequence shown here is derived from an EMBL/GenBank/DDBJ whole genome shotgun (WGS) entry which is preliminary data.</text>
</comment>
<feature type="region of interest" description="Disordered" evidence="1">
    <location>
        <begin position="1"/>
        <end position="52"/>
    </location>
</feature>
<sequence>DPSVTQVTNSSIEPVDQYNPFPQSNDYPATHTTPASTSPYQPAVLQPSTEPSPQVGTLALLVSLALRGEMSVARGGLLPSVLFLFMCQLHFMNNNCFLQLVQRKEVLV</sequence>
<accession>A0ABV0N6B9</accession>
<protein>
    <submittedName>
        <fullName evidence="2">Uncharacterized protein</fullName>
    </submittedName>
</protein>
<organism evidence="2 3">
    <name type="scientific">Goodea atripinnis</name>
    <dbReference type="NCBI Taxonomy" id="208336"/>
    <lineage>
        <taxon>Eukaryota</taxon>
        <taxon>Metazoa</taxon>
        <taxon>Chordata</taxon>
        <taxon>Craniata</taxon>
        <taxon>Vertebrata</taxon>
        <taxon>Euteleostomi</taxon>
        <taxon>Actinopterygii</taxon>
        <taxon>Neopterygii</taxon>
        <taxon>Teleostei</taxon>
        <taxon>Neoteleostei</taxon>
        <taxon>Acanthomorphata</taxon>
        <taxon>Ovalentaria</taxon>
        <taxon>Atherinomorphae</taxon>
        <taxon>Cyprinodontiformes</taxon>
        <taxon>Goodeidae</taxon>
        <taxon>Goodea</taxon>
    </lineage>
</organism>
<evidence type="ECO:0000313" key="2">
    <source>
        <dbReference type="EMBL" id="MEQ2166860.1"/>
    </source>
</evidence>
<dbReference type="EMBL" id="JAHRIO010026260">
    <property type="protein sequence ID" value="MEQ2166860.1"/>
    <property type="molecule type" value="Genomic_DNA"/>
</dbReference>
<evidence type="ECO:0000256" key="1">
    <source>
        <dbReference type="SAM" id="MobiDB-lite"/>
    </source>
</evidence>
<keyword evidence="3" id="KW-1185">Reference proteome</keyword>
<name>A0ABV0N6B9_9TELE</name>
<feature type="compositionally biased region" description="Polar residues" evidence="1">
    <location>
        <begin position="1"/>
        <end position="12"/>
    </location>
</feature>
<feature type="non-terminal residue" evidence="2">
    <location>
        <position position="1"/>
    </location>
</feature>
<dbReference type="Proteomes" id="UP001476798">
    <property type="component" value="Unassembled WGS sequence"/>
</dbReference>